<dbReference type="Gene3D" id="1.10.510.10">
    <property type="entry name" value="Transferase(Phosphotransferase) domain 1"/>
    <property type="match status" value="1"/>
</dbReference>
<evidence type="ECO:0000313" key="10">
    <source>
        <dbReference type="EMBL" id="KAK7457859.1"/>
    </source>
</evidence>
<comment type="similarity">
    <text evidence="7">Belongs to the protein kinase superfamily.</text>
</comment>
<dbReference type="InterPro" id="IPR051681">
    <property type="entry name" value="Ser/Thr_Kinases-Pseudokinases"/>
</dbReference>
<evidence type="ECO:0000256" key="3">
    <source>
        <dbReference type="ARBA" id="ARBA00022741"/>
    </source>
</evidence>
<evidence type="ECO:0000259" key="9">
    <source>
        <dbReference type="PROSITE" id="PS50011"/>
    </source>
</evidence>
<comment type="caution">
    <text evidence="10">The sequence shown here is derived from an EMBL/GenBank/DDBJ whole genome shotgun (WGS) entry which is preliminary data.</text>
</comment>
<dbReference type="EMBL" id="JBANRG010000019">
    <property type="protein sequence ID" value="KAK7457859.1"/>
    <property type="molecule type" value="Genomic_DNA"/>
</dbReference>
<keyword evidence="3 6" id="KW-0547">Nucleotide-binding</keyword>
<dbReference type="InterPro" id="IPR001245">
    <property type="entry name" value="Ser-Thr/Tyr_kinase_cat_dom"/>
</dbReference>
<evidence type="ECO:0000313" key="11">
    <source>
        <dbReference type="Proteomes" id="UP001498398"/>
    </source>
</evidence>
<dbReference type="InterPro" id="IPR008271">
    <property type="entry name" value="Ser/Thr_kinase_AS"/>
</dbReference>
<dbReference type="PROSITE" id="PS00108">
    <property type="entry name" value="PROTEIN_KINASE_ST"/>
    <property type="match status" value="1"/>
</dbReference>
<evidence type="ECO:0000256" key="2">
    <source>
        <dbReference type="ARBA" id="ARBA00022679"/>
    </source>
</evidence>
<organism evidence="10 11">
    <name type="scientific">Marasmiellus scandens</name>
    <dbReference type="NCBI Taxonomy" id="2682957"/>
    <lineage>
        <taxon>Eukaryota</taxon>
        <taxon>Fungi</taxon>
        <taxon>Dikarya</taxon>
        <taxon>Basidiomycota</taxon>
        <taxon>Agaricomycotina</taxon>
        <taxon>Agaricomycetes</taxon>
        <taxon>Agaricomycetidae</taxon>
        <taxon>Agaricales</taxon>
        <taxon>Marasmiineae</taxon>
        <taxon>Omphalotaceae</taxon>
        <taxon>Marasmiellus</taxon>
    </lineage>
</organism>
<feature type="domain" description="Protein kinase" evidence="9">
    <location>
        <begin position="53"/>
        <end position="315"/>
    </location>
</feature>
<proteinExistence type="inferred from homology"/>
<evidence type="ECO:0000256" key="1">
    <source>
        <dbReference type="ARBA" id="ARBA00022527"/>
    </source>
</evidence>
<feature type="region of interest" description="Disordered" evidence="8">
    <location>
        <begin position="335"/>
        <end position="359"/>
    </location>
</feature>
<gene>
    <name evidence="10" type="ORF">VKT23_010203</name>
</gene>
<name>A0ABR1JCX9_9AGAR</name>
<dbReference type="InterPro" id="IPR000719">
    <property type="entry name" value="Prot_kinase_dom"/>
</dbReference>
<keyword evidence="11" id="KW-1185">Reference proteome</keyword>
<evidence type="ECO:0000256" key="4">
    <source>
        <dbReference type="ARBA" id="ARBA00022777"/>
    </source>
</evidence>
<dbReference type="PROSITE" id="PS00107">
    <property type="entry name" value="PROTEIN_KINASE_ATP"/>
    <property type="match status" value="1"/>
</dbReference>
<protein>
    <recommendedName>
        <fullName evidence="9">Protein kinase domain-containing protein</fullName>
    </recommendedName>
</protein>
<dbReference type="Proteomes" id="UP001498398">
    <property type="component" value="Unassembled WGS sequence"/>
</dbReference>
<dbReference type="InterPro" id="IPR011009">
    <property type="entry name" value="Kinase-like_dom_sf"/>
</dbReference>
<dbReference type="PROSITE" id="PS50011">
    <property type="entry name" value="PROTEIN_KINASE_DOM"/>
    <property type="match status" value="1"/>
</dbReference>
<keyword evidence="5 6" id="KW-0067">ATP-binding</keyword>
<keyword evidence="2" id="KW-0808">Transferase</keyword>
<accession>A0ABR1JCX9</accession>
<keyword evidence="1 7" id="KW-0723">Serine/threonine-protein kinase</keyword>
<evidence type="ECO:0000256" key="7">
    <source>
        <dbReference type="RuleBase" id="RU000304"/>
    </source>
</evidence>
<dbReference type="PANTHER" id="PTHR44329:SF288">
    <property type="entry name" value="MITOGEN-ACTIVATED PROTEIN KINASE KINASE KINASE 20"/>
    <property type="match status" value="1"/>
</dbReference>
<dbReference type="SUPFAM" id="SSF56112">
    <property type="entry name" value="Protein kinase-like (PK-like)"/>
    <property type="match status" value="1"/>
</dbReference>
<sequence length="458" mass="51033">MEAIRGLRDTLSRGIEDTVQREFAAASLKCLLQKQSYTQLQSYDWAVSSLEIHVEGDVLGSGAFGTVYAGRWNGTKVAVKQLARGTPRQVLIKEIDIWRRMQHTHVASFFRACIDSNPPLLISEYYQFGNIIVYLSDFPHANRVELALQISLGMQFLHNERVVHGDLKPANILIDDAHRARITDFGLSRIKTSLTTQTMNDTSVNAMPKRPGTKAFMAPERLLRGTNNFKSDIYAWAMTVYQIMTDEAPFQYLPEEDLRDIVAIQDVRPEKPDDPVILQRGLTDVLWGLLEQCWIKDRNLRPTFQDISKSLSPKTALEPSGTMLIPKISIENSSMEAKQQASHPVRSPSVPSESSPISTDSMGLVNIPETDVYFTASDFHVHSAPGFGNKDSYVHEKARESTVPSSGGLNTLTSIIPASTETVNTNVSPNSLLGVSPNKQEEREEGKDWLAPTCAFLL</sequence>
<evidence type="ECO:0000256" key="8">
    <source>
        <dbReference type="SAM" id="MobiDB-lite"/>
    </source>
</evidence>
<evidence type="ECO:0000256" key="5">
    <source>
        <dbReference type="ARBA" id="ARBA00022840"/>
    </source>
</evidence>
<feature type="compositionally biased region" description="Low complexity" evidence="8">
    <location>
        <begin position="342"/>
        <end position="359"/>
    </location>
</feature>
<feature type="binding site" evidence="6">
    <location>
        <position position="80"/>
    </location>
    <ligand>
        <name>ATP</name>
        <dbReference type="ChEBI" id="CHEBI:30616"/>
    </ligand>
</feature>
<reference evidence="10 11" key="1">
    <citation type="submission" date="2024-01" db="EMBL/GenBank/DDBJ databases">
        <title>A draft genome for the cacao thread blight pathogen Marasmiellus scandens.</title>
        <authorList>
            <person name="Baruah I.K."/>
            <person name="Leung J."/>
            <person name="Bukari Y."/>
            <person name="Amoako-Attah I."/>
            <person name="Meinhardt L.W."/>
            <person name="Bailey B.A."/>
            <person name="Cohen S.P."/>
        </authorList>
    </citation>
    <scope>NUCLEOTIDE SEQUENCE [LARGE SCALE GENOMIC DNA]</scope>
    <source>
        <strain evidence="10 11">GH-19</strain>
    </source>
</reference>
<evidence type="ECO:0000256" key="6">
    <source>
        <dbReference type="PROSITE-ProRule" id="PRU10141"/>
    </source>
</evidence>
<dbReference type="SMART" id="SM00220">
    <property type="entry name" value="S_TKc"/>
    <property type="match status" value="1"/>
</dbReference>
<dbReference type="PANTHER" id="PTHR44329">
    <property type="entry name" value="SERINE/THREONINE-PROTEIN KINASE TNNI3K-RELATED"/>
    <property type="match status" value="1"/>
</dbReference>
<keyword evidence="4" id="KW-0418">Kinase</keyword>
<dbReference type="InterPro" id="IPR017441">
    <property type="entry name" value="Protein_kinase_ATP_BS"/>
</dbReference>
<dbReference type="Pfam" id="PF07714">
    <property type="entry name" value="PK_Tyr_Ser-Thr"/>
    <property type="match status" value="1"/>
</dbReference>